<reference evidence="1 2" key="1">
    <citation type="submission" date="2013-03" db="EMBL/GenBank/DDBJ databases">
        <title>The Genome Sequence of Enterococcus sulfureus ATCC_49903 (PacBio/Illumina hybrid assembly).</title>
        <authorList>
            <consortium name="The Broad Institute Genomics Platform"/>
            <consortium name="The Broad Institute Genome Sequencing Center for Infectious Disease"/>
            <person name="Earl A."/>
            <person name="Russ C."/>
            <person name="Gilmore M."/>
            <person name="Surin D."/>
            <person name="Walker B."/>
            <person name="Young S."/>
            <person name="Zeng Q."/>
            <person name="Gargeya S."/>
            <person name="Fitzgerald M."/>
            <person name="Haas B."/>
            <person name="Abouelleil A."/>
            <person name="Allen A.W."/>
            <person name="Alvarado L."/>
            <person name="Arachchi H.M."/>
            <person name="Berlin A.M."/>
            <person name="Chapman S.B."/>
            <person name="Gainer-Dewar J."/>
            <person name="Goldberg J."/>
            <person name="Griggs A."/>
            <person name="Gujja S."/>
            <person name="Hansen M."/>
            <person name="Howarth C."/>
            <person name="Imamovic A."/>
            <person name="Ireland A."/>
            <person name="Larimer J."/>
            <person name="McCowan C."/>
            <person name="Murphy C."/>
            <person name="Pearson M."/>
            <person name="Poon T.W."/>
            <person name="Priest M."/>
            <person name="Roberts A."/>
            <person name="Saif S."/>
            <person name="Shea T."/>
            <person name="Sisk P."/>
            <person name="Sykes S."/>
            <person name="Wortman J."/>
            <person name="Nusbaum C."/>
            <person name="Birren B."/>
        </authorList>
    </citation>
    <scope>NUCLEOTIDE SEQUENCE [LARGE SCALE GENOMIC DNA]</scope>
    <source>
        <strain evidence="1 2">ATCC 49903</strain>
    </source>
</reference>
<accession>S0L8B3</accession>
<organism evidence="1 2">
    <name type="scientific">Enterococcus sulfureus ATCC 49903</name>
    <dbReference type="NCBI Taxonomy" id="1140003"/>
    <lineage>
        <taxon>Bacteria</taxon>
        <taxon>Bacillati</taxon>
        <taxon>Bacillota</taxon>
        <taxon>Bacilli</taxon>
        <taxon>Lactobacillales</taxon>
        <taxon>Enterococcaceae</taxon>
        <taxon>Enterococcus</taxon>
    </lineage>
</organism>
<dbReference type="AlphaFoldDB" id="S0L8B3"/>
<comment type="caution">
    <text evidence="1">The sequence shown here is derived from an EMBL/GenBank/DDBJ whole genome shotgun (WGS) entry which is preliminary data.</text>
</comment>
<dbReference type="STRING" id="1140003.OMY_01115"/>
<gene>
    <name evidence="1" type="ORF">I573_01563</name>
</gene>
<evidence type="ECO:0000313" key="2">
    <source>
        <dbReference type="Proteomes" id="UP000015961"/>
    </source>
</evidence>
<dbReference type="Proteomes" id="UP000015961">
    <property type="component" value="Unassembled WGS sequence"/>
</dbReference>
<sequence length="140" mass="16371">MEEKQNNVLIHGIFEYLDIPDAIAQETIQENVVYCYENGSWTHHEHEQEIIQATMELGFRPFLLIQQDQEVVVLYVDKLVENADAIKETQKQAHERVSQWLKDAEEECYHVLVFSDNQLVDPVQKEVVIRKNASQSFSIL</sequence>
<evidence type="ECO:0000313" key="1">
    <source>
        <dbReference type="EMBL" id="EOT83838.1"/>
    </source>
</evidence>
<dbReference type="EMBL" id="ASWO01000005">
    <property type="protein sequence ID" value="EOT83838.1"/>
    <property type="molecule type" value="Genomic_DNA"/>
</dbReference>
<name>S0L8B3_9ENTE</name>
<proteinExistence type="predicted"/>
<protein>
    <submittedName>
        <fullName evidence="1">Uncharacterized protein</fullName>
    </submittedName>
</protein>
<dbReference type="RefSeq" id="WP_016185567.1">
    <property type="nucleotide sequence ID" value="NZ_ASWO01000005.1"/>
</dbReference>
<dbReference type="PATRIC" id="fig|1140003.3.peg.1073"/>
<keyword evidence="2" id="KW-1185">Reference proteome</keyword>